<keyword evidence="3" id="KW-1185">Reference proteome</keyword>
<evidence type="ECO:0000256" key="1">
    <source>
        <dbReference type="SAM" id="MobiDB-lite"/>
    </source>
</evidence>
<proteinExistence type="predicted"/>
<feature type="region of interest" description="Disordered" evidence="1">
    <location>
        <begin position="51"/>
        <end position="72"/>
    </location>
</feature>
<name>A0A0R3VZV3_TAEAS</name>
<dbReference type="Proteomes" id="UP000282613">
    <property type="component" value="Unassembled WGS sequence"/>
</dbReference>
<gene>
    <name evidence="2" type="ORF">TASK_LOCUS2948</name>
</gene>
<reference evidence="2 3" key="2">
    <citation type="submission" date="2018-11" db="EMBL/GenBank/DDBJ databases">
        <authorList>
            <consortium name="Pathogen Informatics"/>
        </authorList>
    </citation>
    <scope>NUCLEOTIDE SEQUENCE [LARGE SCALE GENOMIC DNA]</scope>
</reference>
<dbReference type="WBParaSite" id="TASK_0000294701-mRNA-1">
    <property type="protein sequence ID" value="TASK_0000294701-mRNA-1"/>
    <property type="gene ID" value="TASK_0000294701"/>
</dbReference>
<dbReference type="AlphaFoldDB" id="A0A0R3VZV3"/>
<organism evidence="4">
    <name type="scientific">Taenia asiatica</name>
    <name type="common">Asian tapeworm</name>
    <dbReference type="NCBI Taxonomy" id="60517"/>
    <lineage>
        <taxon>Eukaryota</taxon>
        <taxon>Metazoa</taxon>
        <taxon>Spiralia</taxon>
        <taxon>Lophotrochozoa</taxon>
        <taxon>Platyhelminthes</taxon>
        <taxon>Cestoda</taxon>
        <taxon>Eucestoda</taxon>
        <taxon>Cyclophyllidea</taxon>
        <taxon>Taeniidae</taxon>
        <taxon>Taenia</taxon>
    </lineage>
</organism>
<sequence length="90" mass="9797">MWAEVMATMVENAHHLYFKHSLTDAATYTGVRIRLTPLLCQSTPPSCTLPYSPPTALASTPTPAPPHAAERADRTALGGVVWTQLSHTQR</sequence>
<protein>
    <submittedName>
        <fullName evidence="2 4">Uncharacterized protein</fullName>
    </submittedName>
</protein>
<evidence type="ECO:0000313" key="2">
    <source>
        <dbReference type="EMBL" id="VDK26686.1"/>
    </source>
</evidence>
<accession>A0A0R3VZV3</accession>
<dbReference type="EMBL" id="UYRS01004261">
    <property type="protein sequence ID" value="VDK26686.1"/>
    <property type="molecule type" value="Genomic_DNA"/>
</dbReference>
<reference evidence="4" key="1">
    <citation type="submission" date="2017-02" db="UniProtKB">
        <authorList>
            <consortium name="WormBaseParasite"/>
        </authorList>
    </citation>
    <scope>IDENTIFICATION</scope>
</reference>
<evidence type="ECO:0000313" key="3">
    <source>
        <dbReference type="Proteomes" id="UP000282613"/>
    </source>
</evidence>
<evidence type="ECO:0000313" key="4">
    <source>
        <dbReference type="WBParaSite" id="TASK_0000294701-mRNA-1"/>
    </source>
</evidence>